<dbReference type="RefSeq" id="WP_340237132.1">
    <property type="nucleotide sequence ID" value="NZ_JBBEWC010000007.1"/>
</dbReference>
<gene>
    <name evidence="1" type="ORF">ACFSR2_10375</name>
</gene>
<dbReference type="InterPro" id="IPR029044">
    <property type="entry name" value="Nucleotide-diphossugar_trans"/>
</dbReference>
<dbReference type="SUPFAM" id="SSF53448">
    <property type="entry name" value="Nucleotide-diphospho-sugar transferases"/>
    <property type="match status" value="1"/>
</dbReference>
<evidence type="ECO:0000313" key="1">
    <source>
        <dbReference type="EMBL" id="MFD2521292.1"/>
    </source>
</evidence>
<keyword evidence="2" id="KW-1185">Reference proteome</keyword>
<protein>
    <recommendedName>
        <fullName evidence="3">Glycosyl transferase</fullName>
    </recommendedName>
</protein>
<organism evidence="1 2">
    <name type="scientific">Emticicia soli</name>
    <dbReference type="NCBI Taxonomy" id="2027878"/>
    <lineage>
        <taxon>Bacteria</taxon>
        <taxon>Pseudomonadati</taxon>
        <taxon>Bacteroidota</taxon>
        <taxon>Cytophagia</taxon>
        <taxon>Cytophagales</taxon>
        <taxon>Leadbetterellaceae</taxon>
        <taxon>Emticicia</taxon>
    </lineage>
</organism>
<accession>A0ABW5J8E7</accession>
<reference evidence="2" key="1">
    <citation type="journal article" date="2019" name="Int. J. Syst. Evol. Microbiol.">
        <title>The Global Catalogue of Microorganisms (GCM) 10K type strain sequencing project: providing services to taxonomists for standard genome sequencing and annotation.</title>
        <authorList>
            <consortium name="The Broad Institute Genomics Platform"/>
            <consortium name="The Broad Institute Genome Sequencing Center for Infectious Disease"/>
            <person name="Wu L."/>
            <person name="Ma J."/>
        </authorList>
    </citation>
    <scope>NUCLEOTIDE SEQUENCE [LARGE SCALE GENOMIC DNA]</scope>
    <source>
        <strain evidence="2">KCTC 52344</strain>
    </source>
</reference>
<sequence length="290" mass="33385">MLFFTICHINQLPEAHALGDSIKSFHADAEFYIGLVDKKDRIPSNFKAKYPVIDLNEIKIDYLEEMAQQYTQSELLANCKPFFAKHFLQQSAKLVYFDCTTLLYSKIDFIEEHLNNYNIIVVPQLLHAGVHPDEKQTLNTGIFHSGFLALRQSDESTRFLGWWGNNTAKKGYINLCKGLNADQLWMEHIPNLYDGVLIIKHNGLNIGTWNLPERTIDKTNNTVNGQVLVSVNFKGMKYWADYKKKVQQYAISPTLAFYGLSNPKNKKFGKIFARNIRKINSFIDKLVDLI</sequence>
<evidence type="ECO:0000313" key="2">
    <source>
        <dbReference type="Proteomes" id="UP001597510"/>
    </source>
</evidence>
<name>A0ABW5J8E7_9BACT</name>
<proteinExistence type="predicted"/>
<comment type="caution">
    <text evidence="1">The sequence shown here is derived from an EMBL/GenBank/DDBJ whole genome shotgun (WGS) entry which is preliminary data.</text>
</comment>
<dbReference type="Proteomes" id="UP001597510">
    <property type="component" value="Unassembled WGS sequence"/>
</dbReference>
<dbReference type="EMBL" id="JBHULC010000009">
    <property type="protein sequence ID" value="MFD2521292.1"/>
    <property type="molecule type" value="Genomic_DNA"/>
</dbReference>
<evidence type="ECO:0008006" key="3">
    <source>
        <dbReference type="Google" id="ProtNLM"/>
    </source>
</evidence>